<dbReference type="VEuPathDB" id="FungiDB:PSTT_10983"/>
<dbReference type="VEuPathDB" id="FungiDB:PSHT_10033"/>
<keyword evidence="3" id="KW-1185">Reference proteome</keyword>
<feature type="coiled-coil region" evidence="1">
    <location>
        <begin position="217"/>
        <end position="245"/>
    </location>
</feature>
<evidence type="ECO:0000256" key="1">
    <source>
        <dbReference type="SAM" id="Coils"/>
    </source>
</evidence>
<evidence type="ECO:0000313" key="2">
    <source>
        <dbReference type="EMBL" id="POW03586.1"/>
    </source>
</evidence>
<name>A0A2S4V230_9BASI</name>
<reference evidence="2" key="1">
    <citation type="submission" date="2017-12" db="EMBL/GenBank/DDBJ databases">
        <title>Gene loss provides genomic basis for host adaptation in cereal stripe rust fungi.</title>
        <authorList>
            <person name="Xia C."/>
        </authorList>
    </citation>
    <scope>NUCLEOTIDE SEQUENCE [LARGE SCALE GENOMIC DNA]</scope>
    <source>
        <strain evidence="2">93-210</strain>
    </source>
</reference>
<organism evidence="2 3">
    <name type="scientific">Puccinia striiformis</name>
    <dbReference type="NCBI Taxonomy" id="27350"/>
    <lineage>
        <taxon>Eukaryota</taxon>
        <taxon>Fungi</taxon>
        <taxon>Dikarya</taxon>
        <taxon>Basidiomycota</taxon>
        <taxon>Pucciniomycotina</taxon>
        <taxon>Pucciniomycetes</taxon>
        <taxon>Pucciniales</taxon>
        <taxon>Pucciniaceae</taxon>
        <taxon>Puccinia</taxon>
    </lineage>
</organism>
<feature type="non-terminal residue" evidence="2">
    <location>
        <position position="1"/>
    </location>
</feature>
<sequence>RNFLRPAKDWASSTMLAINLPRRSPGRLAGVPRNLPPKATSVKAAQCKTPPVFIEVNVAQKILDLDNNDLKAFIKKDVLVPFKLFKEKLIILKETLQKDCHKLIEKTVETGGTIVARRFFRTTEAHLIVKNISNICDRHDMEVVIGGEAFNGQINTLMESMGNYINDPHNQYPGFHAARNESVVLRDVSMTQQLTCENSLLEKKPPRRTACSEEANLTKVEIEQMQAESEKRKEEMQKVQRLQIMSNVKGEY</sequence>
<evidence type="ECO:0000313" key="3">
    <source>
        <dbReference type="Proteomes" id="UP000239156"/>
    </source>
</evidence>
<protein>
    <submittedName>
        <fullName evidence="2">Uncharacterized protein</fullName>
    </submittedName>
</protein>
<keyword evidence="1" id="KW-0175">Coiled coil</keyword>
<comment type="caution">
    <text evidence="2">The sequence shown here is derived from an EMBL/GenBank/DDBJ whole genome shotgun (WGS) entry which is preliminary data.</text>
</comment>
<proteinExistence type="predicted"/>
<dbReference type="Proteomes" id="UP000239156">
    <property type="component" value="Unassembled WGS sequence"/>
</dbReference>
<gene>
    <name evidence="2" type="ORF">PSTT_10983</name>
</gene>
<dbReference type="EMBL" id="PKSL01000123">
    <property type="protein sequence ID" value="POW03586.1"/>
    <property type="molecule type" value="Genomic_DNA"/>
</dbReference>
<feature type="non-terminal residue" evidence="2">
    <location>
        <position position="252"/>
    </location>
</feature>
<accession>A0A2S4V230</accession>
<dbReference type="AlphaFoldDB" id="A0A2S4V230"/>